<dbReference type="Proteomes" id="UP000515847">
    <property type="component" value="Chromosome"/>
</dbReference>
<dbReference type="EMBL" id="CP045798">
    <property type="protein sequence ID" value="QNB47097.1"/>
    <property type="molecule type" value="Genomic_DNA"/>
</dbReference>
<keyword evidence="2" id="KW-1185">Reference proteome</keyword>
<name>A0A7G6E4U3_THEFR</name>
<sequence>MKEVTYDGSEGSNFINEWPSRPWAIHSGNGSEFLSDHLLHFTKQDPLEFTRSRPYKKR</sequence>
<gene>
    <name evidence="1" type="ORF">BR63_12740</name>
</gene>
<organism evidence="1 2">
    <name type="scientific">Thermanaerosceptrum fracticalcis</name>
    <dbReference type="NCBI Taxonomy" id="1712410"/>
    <lineage>
        <taxon>Bacteria</taxon>
        <taxon>Bacillati</taxon>
        <taxon>Bacillota</taxon>
        <taxon>Clostridia</taxon>
        <taxon>Eubacteriales</taxon>
        <taxon>Peptococcaceae</taxon>
        <taxon>Thermanaerosceptrum</taxon>
    </lineage>
</organism>
<evidence type="ECO:0000313" key="2">
    <source>
        <dbReference type="Proteomes" id="UP000515847"/>
    </source>
</evidence>
<accession>A0A7G6E4U3</accession>
<dbReference type="OrthoDB" id="192079at2"/>
<dbReference type="RefSeq" id="WP_153802215.1">
    <property type="nucleotide sequence ID" value="NZ_CP045798.1"/>
</dbReference>
<protein>
    <submittedName>
        <fullName evidence="1">Uncharacterized protein</fullName>
    </submittedName>
</protein>
<dbReference type="KEGG" id="tfr:BR63_12740"/>
<evidence type="ECO:0000313" key="1">
    <source>
        <dbReference type="EMBL" id="QNB47097.1"/>
    </source>
</evidence>
<reference evidence="1 2" key="1">
    <citation type="journal article" date="2019" name="Front. Microbiol.">
        <title>Thermoanaerosceptrum fracticalcis gen. nov. sp. nov., a Novel Fumarate-Fermenting Microorganism From a Deep Fractured Carbonate Aquifer of the US Great Basin.</title>
        <authorList>
            <person name="Hamilton-Brehm S.D."/>
            <person name="Stewart L.E."/>
            <person name="Zavarin M."/>
            <person name="Caldwell M."/>
            <person name="Lawson P.A."/>
            <person name="Onstott T.C."/>
            <person name="Grzymski J."/>
            <person name="Neveux I."/>
            <person name="Lollar B.S."/>
            <person name="Russell C.E."/>
            <person name="Moser D.P."/>
        </authorList>
    </citation>
    <scope>NUCLEOTIDE SEQUENCE [LARGE SCALE GENOMIC DNA]</scope>
    <source>
        <strain evidence="1 2">DRI-13</strain>
    </source>
</reference>
<proteinExistence type="predicted"/>
<dbReference type="AlphaFoldDB" id="A0A7G6E4U3"/>